<dbReference type="PROSITE" id="PS50048">
    <property type="entry name" value="ZN2_CY6_FUNGAL_2"/>
    <property type="match status" value="1"/>
</dbReference>
<protein>
    <submittedName>
        <fullName evidence="6">Purtative transcriptional regulatory protein</fullName>
    </submittedName>
</protein>
<dbReference type="SUPFAM" id="SSF57701">
    <property type="entry name" value="Zn2/Cys6 DNA-binding domain"/>
    <property type="match status" value="1"/>
</dbReference>
<dbReference type="GO" id="GO:0003677">
    <property type="term" value="F:DNA binding"/>
    <property type="evidence" value="ECO:0007669"/>
    <property type="project" value="InterPro"/>
</dbReference>
<keyword evidence="3" id="KW-0539">Nucleus</keyword>
<dbReference type="GO" id="GO:0008270">
    <property type="term" value="F:zinc ion binding"/>
    <property type="evidence" value="ECO:0007669"/>
    <property type="project" value="InterPro"/>
</dbReference>
<evidence type="ECO:0000313" key="7">
    <source>
        <dbReference type="Proteomes" id="UP000827549"/>
    </source>
</evidence>
<dbReference type="GeneID" id="87803993"/>
<evidence type="ECO:0000259" key="5">
    <source>
        <dbReference type="PROSITE" id="PS50048"/>
    </source>
</evidence>
<dbReference type="Proteomes" id="UP000827549">
    <property type="component" value="Chromosome 1"/>
</dbReference>
<dbReference type="Gene3D" id="4.10.240.10">
    <property type="entry name" value="Zn(2)-C6 fungal-type DNA-binding domain"/>
    <property type="match status" value="1"/>
</dbReference>
<feature type="domain" description="Zn(2)-C6 fungal-type" evidence="5">
    <location>
        <begin position="30"/>
        <end position="59"/>
    </location>
</feature>
<dbReference type="InterPro" id="IPR036864">
    <property type="entry name" value="Zn2-C6_fun-type_DNA-bd_sf"/>
</dbReference>
<dbReference type="GO" id="GO:0006351">
    <property type="term" value="P:DNA-templated transcription"/>
    <property type="evidence" value="ECO:0007669"/>
    <property type="project" value="InterPro"/>
</dbReference>
<dbReference type="GO" id="GO:0005634">
    <property type="term" value="C:nucleus"/>
    <property type="evidence" value="ECO:0007669"/>
    <property type="project" value="UniProtKB-SubCell"/>
</dbReference>
<evidence type="ECO:0000313" key="6">
    <source>
        <dbReference type="EMBL" id="WOO77145.1"/>
    </source>
</evidence>
<evidence type="ECO:0000256" key="3">
    <source>
        <dbReference type="ARBA" id="ARBA00023242"/>
    </source>
</evidence>
<sequence>MAARGSSPAGTARGPGPVRPDDKPTRQSFSCAECKRLKLKCSRSWPCTSCEKRGCAQICPNGQMKSTTGKRLILANTEELHQRISLLEVALARAHAKTSNDPHPLLSQTYLFTTPQVTTGRMKPDPDTDDVTDGAFGTLTINPEGEAHFIGSFAGSQYLRDEDDTNSSPSTPSDFHAIVSAEAPAPDGTEQPRTRRPAYADGALALHDSFLPGGINGSDVDTLRDQLPDWDEEGRDLMESYWEHVNWMYEPVPRTSFENDHWFHAYERSYKPHPHKLACVFLMMAVGSMMDLKRQPWHPRSERLFLLGRACLGLVGLENASPATVQALHLMGTYILNDRLGNGAEVFWPILGSALKVTQSLGLHRDGTHFGLSPYEVDERRQVYWEIVTYDRLQAMCFGRPGVITSRTSDTKFPEEGAGFKDDDGFHRSKYRLMVLMEKAIDIQTQTTPVSYSSVCKLDAQLVEFRKSLPELLLPSVSILDLPFDRAIGSHLVLHRLGIRLMVAQTRLLLNRPFFARALKDRPDNPARSKYGDSFVALYESAEDVVNIVKQLVISHPSLIARWWFFWFHAFSAAVCLSAVAIRAPTSAFATPAFTTMSMLCDICAAARDGCRAKNGLPLLLRLRERAAEAFNPGVLANGNGQKEPVAETDGDLGHLNRTAKLVRTGSLSSPKRVGSNHSQSPGPQSPPTNGVHAAQFDLSVGGVQDQQMPNLHTLASQINPLGMSIDPAEYGTHNWLTELEWQGSMLSEDQQRAYLNSVDNPLNVDTDMTMALGLGLGAAAESDEFGFDIETFVTQMGERGFGAPS</sequence>
<dbReference type="Pfam" id="PF04082">
    <property type="entry name" value="Fungal_trans"/>
    <property type="match status" value="1"/>
</dbReference>
<dbReference type="RefSeq" id="XP_062623177.1">
    <property type="nucleotide sequence ID" value="XM_062767193.1"/>
</dbReference>
<dbReference type="GO" id="GO:0000981">
    <property type="term" value="F:DNA-binding transcription factor activity, RNA polymerase II-specific"/>
    <property type="evidence" value="ECO:0007669"/>
    <property type="project" value="InterPro"/>
</dbReference>
<proteinExistence type="predicted"/>
<evidence type="ECO:0000256" key="4">
    <source>
        <dbReference type="SAM" id="MobiDB-lite"/>
    </source>
</evidence>
<dbReference type="AlphaFoldDB" id="A0AAF1BH63"/>
<dbReference type="PROSITE" id="PS00463">
    <property type="entry name" value="ZN2_CY6_FUNGAL_1"/>
    <property type="match status" value="1"/>
</dbReference>
<reference evidence="6" key="1">
    <citation type="submission" date="2023-10" db="EMBL/GenBank/DDBJ databases">
        <authorList>
            <person name="Noh H."/>
        </authorList>
    </citation>
    <scope>NUCLEOTIDE SEQUENCE</scope>
    <source>
        <strain evidence="6">DUCC4014</strain>
    </source>
</reference>
<comment type="subcellular location">
    <subcellularLocation>
        <location evidence="1">Nucleus</location>
    </subcellularLocation>
</comment>
<name>A0AAF1BH63_9TREE</name>
<dbReference type="InterPro" id="IPR050613">
    <property type="entry name" value="Sec_Metabolite_Reg"/>
</dbReference>
<dbReference type="InterPro" id="IPR001138">
    <property type="entry name" value="Zn2Cys6_DnaBD"/>
</dbReference>
<feature type="region of interest" description="Disordered" evidence="4">
    <location>
        <begin position="1"/>
        <end position="27"/>
    </location>
</feature>
<dbReference type="EMBL" id="CP086714">
    <property type="protein sequence ID" value="WOO77145.1"/>
    <property type="molecule type" value="Genomic_DNA"/>
</dbReference>
<keyword evidence="2" id="KW-0479">Metal-binding</keyword>
<dbReference type="SMART" id="SM00066">
    <property type="entry name" value="GAL4"/>
    <property type="match status" value="1"/>
</dbReference>
<dbReference type="SMART" id="SM00906">
    <property type="entry name" value="Fungal_trans"/>
    <property type="match status" value="1"/>
</dbReference>
<feature type="compositionally biased region" description="Polar residues" evidence="4">
    <location>
        <begin position="666"/>
        <end position="683"/>
    </location>
</feature>
<dbReference type="InterPro" id="IPR007219">
    <property type="entry name" value="XnlR_reg_dom"/>
</dbReference>
<keyword evidence="7" id="KW-1185">Reference proteome</keyword>
<accession>A0AAF1BH63</accession>
<evidence type="ECO:0000256" key="1">
    <source>
        <dbReference type="ARBA" id="ARBA00004123"/>
    </source>
</evidence>
<dbReference type="CDD" id="cd00067">
    <property type="entry name" value="GAL4"/>
    <property type="match status" value="1"/>
</dbReference>
<dbReference type="CDD" id="cd12148">
    <property type="entry name" value="fungal_TF_MHR"/>
    <property type="match status" value="1"/>
</dbReference>
<dbReference type="PANTHER" id="PTHR31001:SF56">
    <property type="entry name" value="ZN(2)-C6 FUNGAL-TYPE DOMAIN-CONTAINING PROTEIN"/>
    <property type="match status" value="1"/>
</dbReference>
<organism evidence="6 7">
    <name type="scientific">Vanrija pseudolonga</name>
    <dbReference type="NCBI Taxonomy" id="143232"/>
    <lineage>
        <taxon>Eukaryota</taxon>
        <taxon>Fungi</taxon>
        <taxon>Dikarya</taxon>
        <taxon>Basidiomycota</taxon>
        <taxon>Agaricomycotina</taxon>
        <taxon>Tremellomycetes</taxon>
        <taxon>Trichosporonales</taxon>
        <taxon>Trichosporonaceae</taxon>
        <taxon>Vanrija</taxon>
    </lineage>
</organism>
<gene>
    <name evidence="6" type="primary">SPAC1F7.11c_14</name>
    <name evidence="6" type="ORF">LOC62_01G000735</name>
</gene>
<dbReference type="PANTHER" id="PTHR31001">
    <property type="entry name" value="UNCHARACTERIZED TRANSCRIPTIONAL REGULATORY PROTEIN"/>
    <property type="match status" value="1"/>
</dbReference>
<feature type="region of interest" description="Disordered" evidence="4">
    <location>
        <begin position="664"/>
        <end position="694"/>
    </location>
</feature>
<evidence type="ECO:0000256" key="2">
    <source>
        <dbReference type="ARBA" id="ARBA00022723"/>
    </source>
</evidence>